<gene>
    <name evidence="2" type="ORF">NDU88_004401</name>
</gene>
<evidence type="ECO:0000256" key="1">
    <source>
        <dbReference type="SAM" id="MobiDB-lite"/>
    </source>
</evidence>
<protein>
    <submittedName>
        <fullName evidence="2">Uncharacterized protein</fullName>
    </submittedName>
</protein>
<evidence type="ECO:0000313" key="3">
    <source>
        <dbReference type="Proteomes" id="UP001066276"/>
    </source>
</evidence>
<dbReference type="PROSITE" id="PS51257">
    <property type="entry name" value="PROKAR_LIPOPROTEIN"/>
    <property type="match status" value="1"/>
</dbReference>
<comment type="caution">
    <text evidence="2">The sequence shown here is derived from an EMBL/GenBank/DDBJ whole genome shotgun (WGS) entry which is preliminary data.</text>
</comment>
<feature type="region of interest" description="Disordered" evidence="1">
    <location>
        <begin position="1"/>
        <end position="88"/>
    </location>
</feature>
<reference evidence="2" key="1">
    <citation type="journal article" date="2022" name="bioRxiv">
        <title>Sequencing and chromosome-scale assembly of the giantPleurodeles waltlgenome.</title>
        <authorList>
            <person name="Brown T."/>
            <person name="Elewa A."/>
            <person name="Iarovenko S."/>
            <person name="Subramanian E."/>
            <person name="Araus A.J."/>
            <person name="Petzold A."/>
            <person name="Susuki M."/>
            <person name="Suzuki K.-i.T."/>
            <person name="Hayashi T."/>
            <person name="Toyoda A."/>
            <person name="Oliveira C."/>
            <person name="Osipova E."/>
            <person name="Leigh N.D."/>
            <person name="Simon A."/>
            <person name="Yun M.H."/>
        </authorList>
    </citation>
    <scope>NUCLEOTIDE SEQUENCE</scope>
    <source>
        <strain evidence="2">20211129_DDA</strain>
        <tissue evidence="2">Liver</tissue>
    </source>
</reference>
<feature type="compositionally biased region" description="Polar residues" evidence="1">
    <location>
        <begin position="45"/>
        <end position="57"/>
    </location>
</feature>
<keyword evidence="3" id="KW-1185">Reference proteome</keyword>
<dbReference type="Proteomes" id="UP001066276">
    <property type="component" value="Chromosome 1_2"/>
</dbReference>
<name>A0AAV7W863_PLEWA</name>
<proteinExistence type="predicted"/>
<dbReference type="AlphaFoldDB" id="A0AAV7W863"/>
<feature type="compositionally biased region" description="Basic and acidic residues" evidence="1">
    <location>
        <begin position="31"/>
        <end position="41"/>
    </location>
</feature>
<accession>A0AAV7W863</accession>
<sequence length="88" mass="9041">MRNTSALRQPDINPAFSTPSGTCSCPPLDSGGERSGGKDKIGLVTQGSELPSASSRGTAVPAWRPDPQARKAYKVSGGDPQCHSDGEG</sequence>
<dbReference type="EMBL" id="JANPWB010000002">
    <property type="protein sequence ID" value="KAJ1209022.1"/>
    <property type="molecule type" value="Genomic_DNA"/>
</dbReference>
<evidence type="ECO:0000313" key="2">
    <source>
        <dbReference type="EMBL" id="KAJ1209022.1"/>
    </source>
</evidence>
<organism evidence="2 3">
    <name type="scientific">Pleurodeles waltl</name>
    <name type="common">Iberian ribbed newt</name>
    <dbReference type="NCBI Taxonomy" id="8319"/>
    <lineage>
        <taxon>Eukaryota</taxon>
        <taxon>Metazoa</taxon>
        <taxon>Chordata</taxon>
        <taxon>Craniata</taxon>
        <taxon>Vertebrata</taxon>
        <taxon>Euteleostomi</taxon>
        <taxon>Amphibia</taxon>
        <taxon>Batrachia</taxon>
        <taxon>Caudata</taxon>
        <taxon>Salamandroidea</taxon>
        <taxon>Salamandridae</taxon>
        <taxon>Pleurodelinae</taxon>
        <taxon>Pleurodeles</taxon>
    </lineage>
</organism>